<dbReference type="Proteomes" id="UP000839052">
    <property type="component" value="Chromosome"/>
</dbReference>
<evidence type="ECO:0000313" key="2">
    <source>
        <dbReference type="Proteomes" id="UP000839052"/>
    </source>
</evidence>
<organism evidence="1 2">
    <name type="scientific">Candidatus Nitrotoga arctica</name>
    <dbReference type="NCBI Taxonomy" id="453162"/>
    <lineage>
        <taxon>Bacteria</taxon>
        <taxon>Pseudomonadati</taxon>
        <taxon>Pseudomonadota</taxon>
        <taxon>Betaproteobacteria</taxon>
        <taxon>Nitrosomonadales</taxon>
        <taxon>Gallionellaceae</taxon>
        <taxon>Candidatus Nitrotoga</taxon>
    </lineage>
</organism>
<sequence length="52" mass="5843">MPESANNKGGAHIFQEHNENFFNGGYEGMVTDNLKCNIKHWLKNAPNGIQNI</sequence>
<name>A0ABN8AQJ8_9PROT</name>
<accession>A0ABN8AQJ8</accession>
<proteinExistence type="predicted"/>
<gene>
    <name evidence="1" type="ORF">NTG6680_2830</name>
</gene>
<evidence type="ECO:0000313" key="1">
    <source>
        <dbReference type="EMBL" id="CAG9934079.1"/>
    </source>
</evidence>
<protein>
    <submittedName>
        <fullName evidence="1">Uncharacterized protein</fullName>
    </submittedName>
</protein>
<keyword evidence="2" id="KW-1185">Reference proteome</keyword>
<dbReference type="EMBL" id="OU912926">
    <property type="protein sequence ID" value="CAG9934079.1"/>
    <property type="molecule type" value="Genomic_DNA"/>
</dbReference>
<reference evidence="1 2" key="1">
    <citation type="submission" date="2021-10" db="EMBL/GenBank/DDBJ databases">
        <authorList>
            <person name="Koch H."/>
        </authorList>
    </citation>
    <scope>NUCLEOTIDE SEQUENCE [LARGE SCALE GENOMIC DNA]</scope>
    <source>
        <strain evidence="1">6680</strain>
    </source>
</reference>